<dbReference type="InterPro" id="IPR002645">
    <property type="entry name" value="STAS_dom"/>
</dbReference>
<dbReference type="PROSITE" id="PS50801">
    <property type="entry name" value="STAS"/>
    <property type="match status" value="1"/>
</dbReference>
<organism evidence="2 3">
    <name type="scientific">Paraconexibacter antarcticus</name>
    <dbReference type="NCBI Taxonomy" id="2949664"/>
    <lineage>
        <taxon>Bacteria</taxon>
        <taxon>Bacillati</taxon>
        <taxon>Actinomycetota</taxon>
        <taxon>Thermoleophilia</taxon>
        <taxon>Solirubrobacterales</taxon>
        <taxon>Paraconexibacteraceae</taxon>
        <taxon>Paraconexibacter</taxon>
    </lineage>
</organism>
<evidence type="ECO:0000313" key="2">
    <source>
        <dbReference type="EMBL" id="UTI63779.1"/>
    </source>
</evidence>
<name>A0ABY5DS88_9ACTN</name>
<keyword evidence="3" id="KW-1185">Reference proteome</keyword>
<evidence type="ECO:0000259" key="1">
    <source>
        <dbReference type="PROSITE" id="PS50801"/>
    </source>
</evidence>
<sequence>MIPAPFTITVTQQGGVSVLHVAGELDLSTVPELRSAFAAVDDPVLFDLRDCTFMDCTGAAAVLGCRWRHPIAIVTRPGSEPRKVLDVIAPPHLRGYDTAADGLAALGERRLTEEPLSSA</sequence>
<dbReference type="Gene3D" id="3.30.750.24">
    <property type="entry name" value="STAS domain"/>
    <property type="match status" value="1"/>
</dbReference>
<accession>A0ABY5DS88</accession>
<dbReference type="SUPFAM" id="SSF52091">
    <property type="entry name" value="SpoIIaa-like"/>
    <property type="match status" value="1"/>
</dbReference>
<dbReference type="CDD" id="cd07043">
    <property type="entry name" value="STAS_anti-anti-sigma_factors"/>
    <property type="match status" value="1"/>
</dbReference>
<feature type="domain" description="STAS" evidence="1">
    <location>
        <begin position="6"/>
        <end position="63"/>
    </location>
</feature>
<gene>
    <name evidence="2" type="ORF">NBH00_20845</name>
</gene>
<protein>
    <submittedName>
        <fullName evidence="2">STAS domain-containing protein</fullName>
    </submittedName>
</protein>
<dbReference type="Pfam" id="PF01740">
    <property type="entry name" value="STAS"/>
    <property type="match status" value="1"/>
</dbReference>
<dbReference type="RefSeq" id="WP_254570500.1">
    <property type="nucleotide sequence ID" value="NZ_CP098502.1"/>
</dbReference>
<dbReference type="EMBL" id="CP098502">
    <property type="protein sequence ID" value="UTI63779.1"/>
    <property type="molecule type" value="Genomic_DNA"/>
</dbReference>
<dbReference type="Proteomes" id="UP001056035">
    <property type="component" value="Chromosome"/>
</dbReference>
<dbReference type="InterPro" id="IPR036513">
    <property type="entry name" value="STAS_dom_sf"/>
</dbReference>
<proteinExistence type="predicted"/>
<reference evidence="2 3" key="1">
    <citation type="submission" date="2022-06" db="EMBL/GenBank/DDBJ databases">
        <title>Paraconexibacter antarcticus.</title>
        <authorList>
            <person name="Kim C.S."/>
        </authorList>
    </citation>
    <scope>NUCLEOTIDE SEQUENCE [LARGE SCALE GENOMIC DNA]</scope>
    <source>
        <strain evidence="2 3">02-257</strain>
    </source>
</reference>
<evidence type="ECO:0000313" key="3">
    <source>
        <dbReference type="Proteomes" id="UP001056035"/>
    </source>
</evidence>